<comment type="caution">
    <text evidence="3">The sequence shown here is derived from an EMBL/GenBank/DDBJ whole genome shotgun (WGS) entry which is preliminary data.</text>
</comment>
<feature type="transmembrane region" description="Helical" evidence="1">
    <location>
        <begin position="127"/>
        <end position="149"/>
    </location>
</feature>
<dbReference type="NCBIfam" id="NF042915">
    <property type="entry name" value="MAB_1171c_fam"/>
    <property type="match status" value="1"/>
</dbReference>
<dbReference type="Pfam" id="PF20182">
    <property type="entry name" value="DUF6545"/>
    <property type="match status" value="1"/>
</dbReference>
<feature type="transmembrane region" description="Helical" evidence="1">
    <location>
        <begin position="22"/>
        <end position="44"/>
    </location>
</feature>
<organism evidence="3 4">
    <name type="scientific">Kibdelosporangium philippinense</name>
    <dbReference type="NCBI Taxonomy" id="211113"/>
    <lineage>
        <taxon>Bacteria</taxon>
        <taxon>Bacillati</taxon>
        <taxon>Actinomycetota</taxon>
        <taxon>Actinomycetes</taxon>
        <taxon>Pseudonocardiales</taxon>
        <taxon>Pseudonocardiaceae</taxon>
        <taxon>Kibdelosporangium</taxon>
    </lineage>
</organism>
<dbReference type="EMBL" id="JAJVCN010000002">
    <property type="protein sequence ID" value="MCE7006441.1"/>
    <property type="molecule type" value="Genomic_DNA"/>
</dbReference>
<evidence type="ECO:0000256" key="1">
    <source>
        <dbReference type="SAM" id="Phobius"/>
    </source>
</evidence>
<keyword evidence="1" id="KW-0472">Membrane</keyword>
<evidence type="ECO:0000313" key="3">
    <source>
        <dbReference type="EMBL" id="MCE7006441.1"/>
    </source>
</evidence>
<gene>
    <name evidence="3" type="ORF">LWC34_26965</name>
</gene>
<reference evidence="3 4" key="1">
    <citation type="submission" date="2021-12" db="EMBL/GenBank/DDBJ databases">
        <title>Genome sequence of Kibdelosporangium philippinense ATCC 49844.</title>
        <authorList>
            <person name="Fedorov E.A."/>
            <person name="Omeragic M."/>
            <person name="Shalygina K.F."/>
            <person name="Maclea K.S."/>
        </authorList>
    </citation>
    <scope>NUCLEOTIDE SEQUENCE [LARGE SCALE GENOMIC DNA]</scope>
    <source>
        <strain evidence="3 4">ATCC 49844</strain>
    </source>
</reference>
<protein>
    <recommendedName>
        <fullName evidence="2">DUF6545 domain-containing protein</fullName>
    </recommendedName>
</protein>
<dbReference type="InterPro" id="IPR050039">
    <property type="entry name" value="MAB_1171c-like"/>
</dbReference>
<keyword evidence="4" id="KW-1185">Reference proteome</keyword>
<dbReference type="RefSeq" id="WP_233727910.1">
    <property type="nucleotide sequence ID" value="NZ_JAJVCN010000002.1"/>
</dbReference>
<keyword evidence="1" id="KW-1133">Transmembrane helix</keyword>
<evidence type="ECO:0000259" key="2">
    <source>
        <dbReference type="Pfam" id="PF20182"/>
    </source>
</evidence>
<sequence>MLLWGLVAGWLPSLRRGPKQRAVWLIFLPIAIIKTIAVEPVGAAIQSVLGTNGDTLVKHLLAVVASVSLLRFVALITDRRPRRYHVLLAMGVTAVLVGLFTVARDGIHSSAEDLLTESHISTPELGYWLLLEAYLATVLSTGCLLVWRVSRASPTNPLRIGMWLMGAGTALNFLFAVYKSAYIVAHAAGLPLPTDLVVAISDSMLPVSGLLIVAGVLVPGWGLARELVGLRRSMRALAPLWRTMRETFPEMILYVSEKLPSADGILATARLRLYRRLIEIRDGMLELRRYVPPQTPARAREFLAERGVRSEHLAEACWIEVALRRKKAGEQPNFDGWTAMPGGADEREEARWLASVSRAHHVSRYPAEFADEVNPSSSARSPAPTP</sequence>
<keyword evidence="1" id="KW-0812">Transmembrane</keyword>
<feature type="transmembrane region" description="Helical" evidence="1">
    <location>
        <begin position="86"/>
        <end position="107"/>
    </location>
</feature>
<feature type="transmembrane region" description="Helical" evidence="1">
    <location>
        <begin position="204"/>
        <end position="224"/>
    </location>
</feature>
<feature type="transmembrane region" description="Helical" evidence="1">
    <location>
        <begin position="161"/>
        <end position="184"/>
    </location>
</feature>
<name>A0ABS8ZF47_9PSEU</name>
<feature type="domain" description="DUF6545" evidence="2">
    <location>
        <begin position="230"/>
        <end position="361"/>
    </location>
</feature>
<evidence type="ECO:0000313" key="4">
    <source>
        <dbReference type="Proteomes" id="UP001521150"/>
    </source>
</evidence>
<dbReference type="Proteomes" id="UP001521150">
    <property type="component" value="Unassembled WGS sequence"/>
</dbReference>
<proteinExistence type="predicted"/>
<accession>A0ABS8ZF47</accession>
<feature type="transmembrane region" description="Helical" evidence="1">
    <location>
        <begin position="56"/>
        <end position="74"/>
    </location>
</feature>
<dbReference type="InterPro" id="IPR046675">
    <property type="entry name" value="DUF6545"/>
</dbReference>